<comment type="caution">
    <text evidence="3">The sequence shown here is derived from an EMBL/GenBank/DDBJ whole genome shotgun (WGS) entry which is preliminary data.</text>
</comment>
<organism evidence="3 4">
    <name type="scientific">Tessaracoccus flavescens</name>
    <dbReference type="NCBI Taxonomy" id="399497"/>
    <lineage>
        <taxon>Bacteria</taxon>
        <taxon>Bacillati</taxon>
        <taxon>Actinomycetota</taxon>
        <taxon>Actinomycetes</taxon>
        <taxon>Propionibacteriales</taxon>
        <taxon>Propionibacteriaceae</taxon>
        <taxon>Tessaracoccus</taxon>
    </lineage>
</organism>
<feature type="compositionally biased region" description="Low complexity" evidence="1">
    <location>
        <begin position="69"/>
        <end position="91"/>
    </location>
</feature>
<evidence type="ECO:0000256" key="1">
    <source>
        <dbReference type="SAM" id="MobiDB-lite"/>
    </source>
</evidence>
<evidence type="ECO:0000313" key="3">
    <source>
        <dbReference type="EMBL" id="HJE51769.1"/>
    </source>
</evidence>
<proteinExistence type="predicted"/>
<dbReference type="EMBL" id="DYZF01000184">
    <property type="protein sequence ID" value="HJE51769.1"/>
    <property type="molecule type" value="Genomic_DNA"/>
</dbReference>
<keyword evidence="2" id="KW-0472">Membrane</keyword>
<evidence type="ECO:0000313" key="4">
    <source>
        <dbReference type="Proteomes" id="UP000712713"/>
    </source>
</evidence>
<name>A0A921JQP5_9ACTN</name>
<gene>
    <name evidence="3" type="ORF">K8V15_07305</name>
</gene>
<dbReference type="AlphaFoldDB" id="A0A921JQP5"/>
<reference evidence="3" key="1">
    <citation type="journal article" date="2021" name="PeerJ">
        <title>Extensive microbial diversity within the chicken gut microbiome revealed by metagenomics and culture.</title>
        <authorList>
            <person name="Gilroy R."/>
            <person name="Ravi A."/>
            <person name="Getino M."/>
            <person name="Pursley I."/>
            <person name="Horton D.L."/>
            <person name="Alikhan N.F."/>
            <person name="Baker D."/>
            <person name="Gharbi K."/>
            <person name="Hall N."/>
            <person name="Watson M."/>
            <person name="Adriaenssens E.M."/>
            <person name="Foster-Nyarko E."/>
            <person name="Jarju S."/>
            <person name="Secka A."/>
            <person name="Antonio M."/>
            <person name="Oren A."/>
            <person name="Chaudhuri R.R."/>
            <person name="La Ragione R."/>
            <person name="Hildebrand F."/>
            <person name="Pallen M.J."/>
        </authorList>
    </citation>
    <scope>NUCLEOTIDE SEQUENCE</scope>
    <source>
        <strain evidence="3">ChiGjej3B3-7470</strain>
    </source>
</reference>
<feature type="transmembrane region" description="Helical" evidence="2">
    <location>
        <begin position="38"/>
        <end position="59"/>
    </location>
</feature>
<sequence length="528" mass="55190">MNEHSDLNRRLADAANSEEFTVPDLRPAARSARRRRSALITGGAALTAAALTGTAFIVLQNQATQVALPPASPTASAPAAPASHSPASPSAVESDVLDHATIAARCAPQMAKFNALYPDADGEWAVLHPHEYREGDVVRLGIPPSGDQPADASVAEGLCIIPSEADVSTPVPMSALLPDPKNEAGLLASCSEALQTEQPGTAEITNGTPDLRTEGQLVAVETAGVDGDHFGQVIYVAAETDAALYTCLLSATEAHGTPSIATEVTKPVDTEAGPTFHWMHVGEGNAAQTYLFGSGPIMDDAAEIYFPDSSVTRIPVTNGRLHAVEVLPGHPNLDFFSVLNARGEIVLDSAAPWDTAPQSPEVVLEACQARVDSAELDFGDELKGVDLTTGTIVATSRDEDLARVLIQHGDTQFTCDLGRGLNGLEWSSPTIDPTLNAADWDKAPGYTVWLDADSGLVQGTVYLGHGSLPADAKTIEFDGALSTTVELTPGEPWALVARVKDATGPGKVTYKVLAADGKVLHEGIAIEI</sequence>
<keyword evidence="2" id="KW-1133">Transmembrane helix</keyword>
<dbReference type="Proteomes" id="UP000712713">
    <property type="component" value="Unassembled WGS sequence"/>
</dbReference>
<accession>A0A921JQP5</accession>
<evidence type="ECO:0000256" key="2">
    <source>
        <dbReference type="SAM" id="Phobius"/>
    </source>
</evidence>
<feature type="region of interest" description="Disordered" evidence="1">
    <location>
        <begin position="69"/>
        <end position="94"/>
    </location>
</feature>
<reference evidence="3" key="2">
    <citation type="submission" date="2021-09" db="EMBL/GenBank/DDBJ databases">
        <authorList>
            <person name="Gilroy R."/>
        </authorList>
    </citation>
    <scope>NUCLEOTIDE SEQUENCE</scope>
    <source>
        <strain evidence="3">ChiGjej3B3-7470</strain>
    </source>
</reference>
<keyword evidence="2" id="KW-0812">Transmembrane</keyword>
<protein>
    <submittedName>
        <fullName evidence="3">Uncharacterized protein</fullName>
    </submittedName>
</protein>